<protein>
    <submittedName>
        <fullName evidence="1">Uncharacterized protein</fullName>
    </submittedName>
</protein>
<evidence type="ECO:0000313" key="1">
    <source>
        <dbReference type="EMBL" id="KAF2866725.1"/>
    </source>
</evidence>
<gene>
    <name evidence="1" type="ORF">BDV95DRAFT_196273</name>
</gene>
<evidence type="ECO:0000313" key="2">
    <source>
        <dbReference type="Proteomes" id="UP000481861"/>
    </source>
</evidence>
<name>A0A7C8MGT1_9PLEO</name>
<dbReference type="AlphaFoldDB" id="A0A7C8MGT1"/>
<proteinExistence type="predicted"/>
<dbReference type="Proteomes" id="UP000481861">
    <property type="component" value="Unassembled WGS sequence"/>
</dbReference>
<dbReference type="EMBL" id="JAADJZ010000026">
    <property type="protein sequence ID" value="KAF2866725.1"/>
    <property type="molecule type" value="Genomic_DNA"/>
</dbReference>
<organism evidence="1 2">
    <name type="scientific">Massariosphaeria phaeospora</name>
    <dbReference type="NCBI Taxonomy" id="100035"/>
    <lineage>
        <taxon>Eukaryota</taxon>
        <taxon>Fungi</taxon>
        <taxon>Dikarya</taxon>
        <taxon>Ascomycota</taxon>
        <taxon>Pezizomycotina</taxon>
        <taxon>Dothideomycetes</taxon>
        <taxon>Pleosporomycetidae</taxon>
        <taxon>Pleosporales</taxon>
        <taxon>Pleosporales incertae sedis</taxon>
        <taxon>Massariosphaeria</taxon>
    </lineage>
</organism>
<comment type="caution">
    <text evidence="1">The sequence shown here is derived from an EMBL/GenBank/DDBJ whole genome shotgun (WGS) entry which is preliminary data.</text>
</comment>
<reference evidence="1 2" key="1">
    <citation type="submission" date="2020-01" db="EMBL/GenBank/DDBJ databases">
        <authorList>
            <consortium name="DOE Joint Genome Institute"/>
            <person name="Haridas S."/>
            <person name="Albert R."/>
            <person name="Binder M."/>
            <person name="Bloem J."/>
            <person name="Labutti K."/>
            <person name="Salamov A."/>
            <person name="Andreopoulos B."/>
            <person name="Baker S.E."/>
            <person name="Barry K."/>
            <person name="Bills G."/>
            <person name="Bluhm B.H."/>
            <person name="Cannon C."/>
            <person name="Castanera R."/>
            <person name="Culley D.E."/>
            <person name="Daum C."/>
            <person name="Ezra D."/>
            <person name="Gonzalez J.B."/>
            <person name="Henrissat B."/>
            <person name="Kuo A."/>
            <person name="Liang C."/>
            <person name="Lipzen A."/>
            <person name="Lutzoni F."/>
            <person name="Magnuson J."/>
            <person name="Mondo S."/>
            <person name="Nolan M."/>
            <person name="Ohm R."/>
            <person name="Pangilinan J."/>
            <person name="Park H.-J.H."/>
            <person name="Ramirez L."/>
            <person name="Alfaro M."/>
            <person name="Sun H."/>
            <person name="Tritt A."/>
            <person name="Yoshinaga Y."/>
            <person name="Zwiers L.-H.L."/>
            <person name="Turgeon B.G."/>
            <person name="Goodwin S.B."/>
            <person name="Spatafora J.W."/>
            <person name="Crous P.W."/>
            <person name="Grigoriev I.V."/>
        </authorList>
    </citation>
    <scope>NUCLEOTIDE SEQUENCE [LARGE SCALE GENOMIC DNA]</scope>
    <source>
        <strain evidence="1 2">CBS 611.86</strain>
    </source>
</reference>
<keyword evidence="2" id="KW-1185">Reference proteome</keyword>
<sequence>MRCRHSKQRSAGSRVIARGAVLDQRGSWVGRSRAWQQETDARGWECAGTGQRAWDAAGRGAVLQRAREVTRREMACGCLYGVPTPWGRMRLEAAQIEARNGQKTASDNDWRFIQRRVALRPGQQAKFTAARCKSEGAGCAAQCWARSRQKVGAGTGARWESCC</sequence>
<accession>A0A7C8MGT1</accession>